<proteinExistence type="predicted"/>
<comment type="caution">
    <text evidence="3">The sequence shown here is derived from an EMBL/GenBank/DDBJ whole genome shotgun (WGS) entry which is preliminary data.</text>
</comment>
<dbReference type="AlphaFoldDB" id="A0A933W8Z4"/>
<evidence type="ECO:0000256" key="1">
    <source>
        <dbReference type="SAM" id="MobiDB-lite"/>
    </source>
</evidence>
<feature type="region of interest" description="Disordered" evidence="1">
    <location>
        <begin position="468"/>
        <end position="497"/>
    </location>
</feature>
<sequence length="639" mass="70043">MKRRNLWCAGLALLACTAPAARAASGTLAGWGGTGEVGVRAETSEGRSTARPFVRETAMRGWLSGSVAGQLPEGRWLTWNWTARPSFVRSGGNASGADLSTDAFAHQFVASTQPRHWVRAQFSADRDRVLADRGGDASRESRTRRTEGRFELRPGFAALGASARDEWSDDRWVSTALAPELQRELRRRTSEAWLESSRTRFMHREVREQVAATRDDVRTRWTTFDHALPWGHGSRLATRLEWAGQTPGGATIVDRRIHEQLHVRHTSWLASDYRFEHTHAALLAGEARTSSHQFELGGRVDGKGWALAGGLRRDESPGREGRAWNVGPRASWQRAWAGGLRMSVQGGAALEHERRTGARDAVVAVPDEAHTIPASRTFALDVEGADSATVVLRDAYRASGYVEGVDYTLLRTGLDLQVIVPFGGRLAPGDRVRVSYEATPPGTPGRRAVRSDAAWTADWRGFSLRAEDRRTRATDSPVDRGAARLGSREELAQASASLPRGPARLDLAASARWRALSGVEARHREGSAGLAWRLSGSAQLFADATLTDGREGGLRLRSSVQRLRTEWNAGGRFRWSARLERTRFTRAGAEAVTHRGAGLDGTARLGLLEATARAEAGVRDGSPGHDYRRASLTLVRRFR</sequence>
<accession>A0A933W8Z4</accession>
<evidence type="ECO:0000256" key="2">
    <source>
        <dbReference type="SAM" id="SignalP"/>
    </source>
</evidence>
<name>A0A933W8Z4_UNCEI</name>
<gene>
    <name evidence="3" type="ORF">HZA61_11155</name>
</gene>
<feature type="signal peptide" evidence="2">
    <location>
        <begin position="1"/>
        <end position="23"/>
    </location>
</feature>
<evidence type="ECO:0000313" key="3">
    <source>
        <dbReference type="EMBL" id="MBI5170037.1"/>
    </source>
</evidence>
<keyword evidence="2" id="KW-0732">Signal</keyword>
<dbReference type="Proteomes" id="UP000696931">
    <property type="component" value="Unassembled WGS sequence"/>
</dbReference>
<protein>
    <recommendedName>
        <fullName evidence="5">TIGR03016 family PEP-CTERM system-associated outer membrane protein</fullName>
    </recommendedName>
</protein>
<reference evidence="3" key="1">
    <citation type="submission" date="2020-07" db="EMBL/GenBank/DDBJ databases">
        <title>Huge and variable diversity of episymbiotic CPR bacteria and DPANN archaea in groundwater ecosystems.</title>
        <authorList>
            <person name="He C.Y."/>
            <person name="Keren R."/>
            <person name="Whittaker M."/>
            <person name="Farag I.F."/>
            <person name="Doudna J."/>
            <person name="Cate J.H.D."/>
            <person name="Banfield J.F."/>
        </authorList>
    </citation>
    <scope>NUCLEOTIDE SEQUENCE</scope>
    <source>
        <strain evidence="3">NC_groundwater_1813_Pr3_B-0.1um_71_17</strain>
    </source>
</reference>
<feature type="compositionally biased region" description="Basic and acidic residues" evidence="1">
    <location>
        <begin position="468"/>
        <end position="491"/>
    </location>
</feature>
<organism evidence="3 4">
    <name type="scientific">Eiseniibacteriota bacterium</name>
    <dbReference type="NCBI Taxonomy" id="2212470"/>
    <lineage>
        <taxon>Bacteria</taxon>
        <taxon>Candidatus Eiseniibacteriota</taxon>
    </lineage>
</organism>
<feature type="chain" id="PRO_5037850697" description="TIGR03016 family PEP-CTERM system-associated outer membrane protein" evidence="2">
    <location>
        <begin position="24"/>
        <end position="639"/>
    </location>
</feature>
<dbReference type="PROSITE" id="PS51257">
    <property type="entry name" value="PROKAR_LIPOPROTEIN"/>
    <property type="match status" value="1"/>
</dbReference>
<dbReference type="EMBL" id="JACRIW010000079">
    <property type="protein sequence ID" value="MBI5170037.1"/>
    <property type="molecule type" value="Genomic_DNA"/>
</dbReference>
<evidence type="ECO:0008006" key="5">
    <source>
        <dbReference type="Google" id="ProtNLM"/>
    </source>
</evidence>
<evidence type="ECO:0000313" key="4">
    <source>
        <dbReference type="Proteomes" id="UP000696931"/>
    </source>
</evidence>